<protein>
    <submittedName>
        <fullName evidence="1">Uncharacterized protein</fullName>
    </submittedName>
</protein>
<dbReference type="KEGG" id="shg:Sph21_2060"/>
<dbReference type="PATRIC" id="fig|743722.3.peg.2197"/>
<proteinExistence type="predicted"/>
<sequence>MPLFVKYLSTQIFMNEPITVPLLKKLKKNGFTTLIASARDGDDLVYIPSKEPERGELMDDASVTALSEKELLGIDEVLNNFSYYQEKGIEIEIDAGE</sequence>
<dbReference type="STRING" id="743722.Sph21_2060"/>
<name>F4CBM7_SPHS2</name>
<gene>
    <name evidence="1" type="ordered locus">Sph21_2060</name>
</gene>
<reference evidence="1" key="1">
    <citation type="submission" date="2011-03" db="EMBL/GenBank/DDBJ databases">
        <title>Complete sequence of Sphingobacterium sp. 21.</title>
        <authorList>
            <consortium name="US DOE Joint Genome Institute"/>
            <person name="Lucas S."/>
            <person name="Copeland A."/>
            <person name="Lapidus A."/>
            <person name="Cheng J.-F."/>
            <person name="Goodwin L."/>
            <person name="Pitluck S."/>
            <person name="Davenport K."/>
            <person name="Detter J.C."/>
            <person name="Han C."/>
            <person name="Tapia R."/>
            <person name="Land M."/>
            <person name="Hauser L."/>
            <person name="Kyrpides N."/>
            <person name="Ivanova N."/>
            <person name="Ovchinnikova G."/>
            <person name="Pagani I."/>
            <person name="Siebers A.K."/>
            <person name="Allgaier M."/>
            <person name="Thelen M.P."/>
            <person name="Hugenholtz P."/>
            <person name="Woyke T."/>
        </authorList>
    </citation>
    <scope>NUCLEOTIDE SEQUENCE</scope>
    <source>
        <strain evidence="1">21</strain>
    </source>
</reference>
<dbReference type="HOGENOM" id="CLU_2345239_0_0_10"/>
<organism evidence="1">
    <name type="scientific">Sphingobacterium sp. (strain 21)</name>
    <dbReference type="NCBI Taxonomy" id="743722"/>
    <lineage>
        <taxon>Bacteria</taxon>
        <taxon>Pseudomonadati</taxon>
        <taxon>Bacteroidota</taxon>
        <taxon>Sphingobacteriia</taxon>
        <taxon>Sphingobacteriales</taxon>
        <taxon>Sphingobacteriaceae</taxon>
        <taxon>Sphingobacterium</taxon>
    </lineage>
</organism>
<dbReference type="AlphaFoldDB" id="F4CBM7"/>
<accession>F4CBM7</accession>
<evidence type="ECO:0000313" key="1">
    <source>
        <dbReference type="EMBL" id="ADZ78619.1"/>
    </source>
</evidence>
<dbReference type="EMBL" id="CP002584">
    <property type="protein sequence ID" value="ADZ78619.1"/>
    <property type="molecule type" value="Genomic_DNA"/>
</dbReference>